<keyword evidence="1" id="KW-0479">Metal-binding</keyword>
<evidence type="ECO:0000256" key="3">
    <source>
        <dbReference type="SAM" id="MobiDB-lite"/>
    </source>
</evidence>
<dbReference type="CDD" id="cd16037">
    <property type="entry name" value="sulfatase_like"/>
    <property type="match status" value="1"/>
</dbReference>
<dbReference type="InterPro" id="IPR000917">
    <property type="entry name" value="Sulfatase_N"/>
</dbReference>
<name>A0A4Q7NH52_9BURK</name>
<keyword evidence="2" id="KW-0378">Hydrolase</keyword>
<dbReference type="AlphaFoldDB" id="A0A4Q7NH52"/>
<keyword evidence="6" id="KW-1185">Reference proteome</keyword>
<evidence type="ECO:0000256" key="1">
    <source>
        <dbReference type="ARBA" id="ARBA00022723"/>
    </source>
</evidence>
<dbReference type="Gene3D" id="3.40.720.10">
    <property type="entry name" value="Alkaline Phosphatase, subunit A"/>
    <property type="match status" value="1"/>
</dbReference>
<organism evidence="5 6">
    <name type="scientific">Pigmentiphaga kullae</name>
    <dbReference type="NCBI Taxonomy" id="151784"/>
    <lineage>
        <taxon>Bacteria</taxon>
        <taxon>Pseudomonadati</taxon>
        <taxon>Pseudomonadota</taxon>
        <taxon>Betaproteobacteria</taxon>
        <taxon>Burkholderiales</taxon>
        <taxon>Alcaligenaceae</taxon>
        <taxon>Pigmentiphaga</taxon>
    </lineage>
</organism>
<feature type="compositionally biased region" description="Polar residues" evidence="3">
    <location>
        <begin position="473"/>
        <end position="483"/>
    </location>
</feature>
<evidence type="ECO:0000256" key="2">
    <source>
        <dbReference type="ARBA" id="ARBA00022801"/>
    </source>
</evidence>
<dbReference type="GO" id="GO:0008484">
    <property type="term" value="F:sulfuric ester hydrolase activity"/>
    <property type="evidence" value="ECO:0007669"/>
    <property type="project" value="TreeGrafter"/>
</dbReference>
<reference evidence="5 6" key="1">
    <citation type="submission" date="2019-02" db="EMBL/GenBank/DDBJ databases">
        <title>Genomic Encyclopedia of Type Strains, Phase IV (KMG-IV): sequencing the most valuable type-strain genomes for metagenomic binning, comparative biology and taxonomic classification.</title>
        <authorList>
            <person name="Goeker M."/>
        </authorList>
    </citation>
    <scope>NUCLEOTIDE SEQUENCE [LARGE SCALE GENOMIC DNA]</scope>
    <source>
        <strain evidence="5 6">K24</strain>
    </source>
</reference>
<dbReference type="OrthoDB" id="9766107at2"/>
<feature type="region of interest" description="Disordered" evidence="3">
    <location>
        <begin position="458"/>
        <end position="483"/>
    </location>
</feature>
<dbReference type="PANTHER" id="PTHR45953:SF1">
    <property type="entry name" value="IDURONATE 2-SULFATASE"/>
    <property type="match status" value="1"/>
</dbReference>
<dbReference type="PANTHER" id="PTHR45953">
    <property type="entry name" value="IDURONATE 2-SULFATASE"/>
    <property type="match status" value="1"/>
</dbReference>
<evidence type="ECO:0000313" key="5">
    <source>
        <dbReference type="EMBL" id="RZS84052.1"/>
    </source>
</evidence>
<dbReference type="GO" id="GO:0005737">
    <property type="term" value="C:cytoplasm"/>
    <property type="evidence" value="ECO:0007669"/>
    <property type="project" value="TreeGrafter"/>
</dbReference>
<dbReference type="EMBL" id="SGXC01000001">
    <property type="protein sequence ID" value="RZS84052.1"/>
    <property type="molecule type" value="Genomic_DNA"/>
</dbReference>
<sequence>MAEPTNVLVLLSDEHNPWVAGFAGHPCVRTPNLDRLARRGTAFERAWTPSPLCVPARASLATGRYVHEHRYWDNAIAYDGRARSWMQEVSDAGLLVESIGKLHFRRAEDPTGFRRQWLPMHIPGGIGQVWGSVRNPLPASSMPSGMFKSLGAGESTYNEYDRTVGATACEWLRTHAADPAPWALFVGMVAPHFPLVVPERYLRRVLEDPLFDDCLPEPAAARHPWVRRSLAYIDHGAGLEGPGRVRLAVAAYFALVEFMDEQMGAVLDTLDDTGLSARTTVIYTSDHGDNLGARGLWNKGTLYREASGIPLVLAGPGVPAGHRCRTDASLVDVYPTVLQAMGLPPAAAALPGRSLRDLAVGADESDRVVLGEYHGVGSPSAAYYLVRGRYKYHHYVDYGPELFDIVADPHERTDLAARPEMAATVHAMRTALCARLYPEEIDRLAKRDQDELVRRAGGREAALGTGHRGATPVPQSATEGLHS</sequence>
<comment type="caution">
    <text evidence="5">The sequence shown here is derived from an EMBL/GenBank/DDBJ whole genome shotgun (WGS) entry which is preliminary data.</text>
</comment>
<protein>
    <submittedName>
        <fullName evidence="5">Choline-sulfatase</fullName>
    </submittedName>
</protein>
<gene>
    <name evidence="5" type="ORF">EV675_0054</name>
</gene>
<accession>A0A4Q7NH52</accession>
<evidence type="ECO:0000313" key="6">
    <source>
        <dbReference type="Proteomes" id="UP000292445"/>
    </source>
</evidence>
<dbReference type="Proteomes" id="UP000292445">
    <property type="component" value="Unassembled WGS sequence"/>
</dbReference>
<proteinExistence type="predicted"/>
<feature type="domain" description="Sulfatase N-terminal" evidence="4">
    <location>
        <begin position="6"/>
        <end position="342"/>
    </location>
</feature>
<dbReference type="SUPFAM" id="SSF53649">
    <property type="entry name" value="Alkaline phosphatase-like"/>
    <property type="match status" value="1"/>
</dbReference>
<dbReference type="RefSeq" id="WP_130355449.1">
    <property type="nucleotide sequence ID" value="NZ_SGXC01000001.1"/>
</dbReference>
<dbReference type="Pfam" id="PF00884">
    <property type="entry name" value="Sulfatase"/>
    <property type="match status" value="1"/>
</dbReference>
<dbReference type="InterPro" id="IPR017850">
    <property type="entry name" value="Alkaline_phosphatase_core_sf"/>
</dbReference>
<dbReference type="GO" id="GO:0046872">
    <property type="term" value="F:metal ion binding"/>
    <property type="evidence" value="ECO:0007669"/>
    <property type="project" value="UniProtKB-KW"/>
</dbReference>
<evidence type="ECO:0000259" key="4">
    <source>
        <dbReference type="Pfam" id="PF00884"/>
    </source>
</evidence>